<dbReference type="KEGG" id="stur:STURON_00842"/>
<evidence type="ECO:0000256" key="1">
    <source>
        <dbReference type="ARBA" id="ARBA00005417"/>
    </source>
</evidence>
<comment type="similarity">
    <text evidence="1">Belongs to the ABC transporter superfamily.</text>
</comment>
<evidence type="ECO:0000256" key="4">
    <source>
        <dbReference type="ARBA" id="ARBA00022840"/>
    </source>
</evidence>
<dbReference type="AlphaFoldDB" id="A0A0K1P708"/>
<keyword evidence="4 6" id="KW-0067">ATP-binding</keyword>
<dbReference type="InterPro" id="IPR027417">
    <property type="entry name" value="P-loop_NTPase"/>
</dbReference>
<dbReference type="GO" id="GO:0016887">
    <property type="term" value="F:ATP hydrolysis activity"/>
    <property type="evidence" value="ECO:0007669"/>
    <property type="project" value="InterPro"/>
</dbReference>
<reference evidence="6 7" key="1">
    <citation type="journal article" date="2015" name="Genome Announc.">
        <title>Complete Genome Sequence of Spiroplasma turonicum Strain Tab4cT, a Parasite of a Horse Fly, Haematopota sp. (Diptera: Tabanidae).</title>
        <authorList>
            <person name="Davis R.E."/>
            <person name="Shao J."/>
            <person name="Zhao Y."/>
            <person name="Gasparich G.E."/>
            <person name="Gaynor B.J."/>
            <person name="Donofrio N."/>
        </authorList>
    </citation>
    <scope>NUCLEOTIDE SEQUENCE [LARGE SCALE GENOMIC DNA]</scope>
    <source>
        <strain evidence="6 7">Tab4c</strain>
    </source>
</reference>
<keyword evidence="3" id="KW-0547">Nucleotide-binding</keyword>
<keyword evidence="2" id="KW-0813">Transport</keyword>
<keyword evidence="7" id="KW-1185">Reference proteome</keyword>
<evidence type="ECO:0000256" key="3">
    <source>
        <dbReference type="ARBA" id="ARBA00022741"/>
    </source>
</evidence>
<evidence type="ECO:0000259" key="5">
    <source>
        <dbReference type="PROSITE" id="PS50893"/>
    </source>
</evidence>
<protein>
    <submittedName>
        <fullName evidence="6">ABC transporter ATP-binding protein</fullName>
    </submittedName>
</protein>
<dbReference type="STRING" id="216946.STURO_v1c08380"/>
<dbReference type="PANTHER" id="PTHR42711">
    <property type="entry name" value="ABC TRANSPORTER ATP-BINDING PROTEIN"/>
    <property type="match status" value="1"/>
</dbReference>
<sequence length="264" mass="29332">MINIINVSKLFKNGKGISDFNLVISPGDIIGLVGDNGAGKTTLIKSIFNEYKKDSGDVLNGDVSIYTSGYINKISFFPDQSVYPKNITLKDYCLLEAELSNVNRDEATKLFDSLCDSLDLNDYKKKTFKDLSAGMQKKALLMNCLISSPDYIILDEPTANLDVKNRLEFLNIIRALAQSGIGILITSHLIDELEELITRIVIIEDGKTVYSNYFDKNKESLEKIYLQVTKKNQVTGISDIINNSKNDNGGVRSLADIIKGVKNK</sequence>
<dbReference type="SUPFAM" id="SSF52540">
    <property type="entry name" value="P-loop containing nucleoside triphosphate hydrolases"/>
    <property type="match status" value="1"/>
</dbReference>
<dbReference type="InterPro" id="IPR003593">
    <property type="entry name" value="AAA+_ATPase"/>
</dbReference>
<dbReference type="PATRIC" id="fig|216946.3.peg.872"/>
<dbReference type="InterPro" id="IPR003439">
    <property type="entry name" value="ABC_transporter-like_ATP-bd"/>
</dbReference>
<proteinExistence type="inferred from homology"/>
<accession>A0A0K1P708</accession>
<dbReference type="PANTHER" id="PTHR42711:SF5">
    <property type="entry name" value="ABC TRANSPORTER ATP-BINDING PROTEIN NATA"/>
    <property type="match status" value="1"/>
</dbReference>
<evidence type="ECO:0000256" key="2">
    <source>
        <dbReference type="ARBA" id="ARBA00022448"/>
    </source>
</evidence>
<evidence type="ECO:0000313" key="7">
    <source>
        <dbReference type="Proteomes" id="UP000067243"/>
    </source>
</evidence>
<dbReference type="PROSITE" id="PS50893">
    <property type="entry name" value="ABC_TRANSPORTER_2"/>
    <property type="match status" value="1"/>
</dbReference>
<gene>
    <name evidence="6" type="ORF">STURON_00842</name>
</gene>
<dbReference type="Proteomes" id="UP000067243">
    <property type="component" value="Chromosome"/>
</dbReference>
<dbReference type="CDD" id="cd03230">
    <property type="entry name" value="ABC_DR_subfamily_A"/>
    <property type="match status" value="1"/>
</dbReference>
<dbReference type="GO" id="GO:0005524">
    <property type="term" value="F:ATP binding"/>
    <property type="evidence" value="ECO:0007669"/>
    <property type="project" value="UniProtKB-KW"/>
</dbReference>
<dbReference type="InterPro" id="IPR050763">
    <property type="entry name" value="ABC_transporter_ATP-binding"/>
</dbReference>
<dbReference type="EMBL" id="CP012328">
    <property type="protein sequence ID" value="AKU80088.1"/>
    <property type="molecule type" value="Genomic_DNA"/>
</dbReference>
<dbReference type="Pfam" id="PF00005">
    <property type="entry name" value="ABC_tran"/>
    <property type="match status" value="1"/>
</dbReference>
<name>A0A0K1P708_9MOLU</name>
<evidence type="ECO:0000313" key="6">
    <source>
        <dbReference type="EMBL" id="AKU80088.1"/>
    </source>
</evidence>
<organism evidence="6 7">
    <name type="scientific">Spiroplasma turonicum</name>
    <dbReference type="NCBI Taxonomy" id="216946"/>
    <lineage>
        <taxon>Bacteria</taxon>
        <taxon>Bacillati</taxon>
        <taxon>Mycoplasmatota</taxon>
        <taxon>Mollicutes</taxon>
        <taxon>Entomoplasmatales</taxon>
        <taxon>Spiroplasmataceae</taxon>
        <taxon>Spiroplasma</taxon>
    </lineage>
</organism>
<dbReference type="SMART" id="SM00382">
    <property type="entry name" value="AAA"/>
    <property type="match status" value="1"/>
</dbReference>
<dbReference type="Gene3D" id="3.40.50.300">
    <property type="entry name" value="P-loop containing nucleotide triphosphate hydrolases"/>
    <property type="match status" value="1"/>
</dbReference>
<dbReference type="OrthoDB" id="9779029at2"/>
<dbReference type="RefSeq" id="WP_075048658.1">
    <property type="nucleotide sequence ID" value="NZ_CP012328.1"/>
</dbReference>
<feature type="domain" description="ABC transporter" evidence="5">
    <location>
        <begin position="2"/>
        <end position="230"/>
    </location>
</feature>